<feature type="transmembrane region" description="Helical" evidence="1">
    <location>
        <begin position="121"/>
        <end position="142"/>
    </location>
</feature>
<feature type="transmembrane region" description="Helical" evidence="1">
    <location>
        <begin position="21"/>
        <end position="42"/>
    </location>
</feature>
<dbReference type="EMBL" id="JAIMJA010000001">
    <property type="protein sequence ID" value="MCE2593432.1"/>
    <property type="molecule type" value="Genomic_DNA"/>
</dbReference>
<reference evidence="2 3" key="1">
    <citation type="journal article" date="2022" name="Environ. Microbiol. Rep.">
        <title>Eco-phylogenetic analyses reveal divergent evolution of vitamin B12 metabolism in the marine bacterial family 'Psychromonadaceae'.</title>
        <authorList>
            <person name="Jin X."/>
            <person name="Yang Y."/>
            <person name="Cao H."/>
            <person name="Gao B."/>
            <person name="Zhao Z."/>
        </authorList>
    </citation>
    <scope>NUCLEOTIDE SEQUENCE [LARGE SCALE GENOMIC DNA]</scope>
    <source>
        <strain evidence="2 3">MKS20</strain>
    </source>
</reference>
<protein>
    <recommendedName>
        <fullName evidence="4">Transmembrane protein</fullName>
    </recommendedName>
</protein>
<gene>
    <name evidence="2" type="ORF">K6Y31_01175</name>
</gene>
<accession>A0ABS8W4X7</accession>
<keyword evidence="1" id="KW-0472">Membrane</keyword>
<evidence type="ECO:0000313" key="3">
    <source>
        <dbReference type="Proteomes" id="UP001201273"/>
    </source>
</evidence>
<dbReference type="RefSeq" id="WP_233051039.1">
    <property type="nucleotide sequence ID" value="NZ_JAIMJA010000001.1"/>
</dbReference>
<sequence length="173" mass="19420">MKINSRSEPIWAPEYTKAEKAKFIGLSLIFGVLLIVANKLWFTPELQAFSATAHCQTFWGINGITWLWYGLFVALPLHLFILVAAYAIPTARRILTDGQFPAKGKKVFKPTRIIFGNTAKLIGWLHLFSPILLLLLICWGAQQAHTLSQQPVATKHIAQCKFKADRINTDSDA</sequence>
<proteinExistence type="predicted"/>
<keyword evidence="1" id="KW-1133">Transmembrane helix</keyword>
<evidence type="ECO:0000256" key="1">
    <source>
        <dbReference type="SAM" id="Phobius"/>
    </source>
</evidence>
<evidence type="ECO:0008006" key="4">
    <source>
        <dbReference type="Google" id="ProtNLM"/>
    </source>
</evidence>
<comment type="caution">
    <text evidence="2">The sequence shown here is derived from an EMBL/GenBank/DDBJ whole genome shotgun (WGS) entry which is preliminary data.</text>
</comment>
<keyword evidence="1" id="KW-0812">Transmembrane</keyword>
<feature type="transmembrane region" description="Helical" evidence="1">
    <location>
        <begin position="66"/>
        <end position="88"/>
    </location>
</feature>
<evidence type="ECO:0000313" key="2">
    <source>
        <dbReference type="EMBL" id="MCE2593432.1"/>
    </source>
</evidence>
<organism evidence="2 3">
    <name type="scientific">Motilimonas cestriensis</name>
    <dbReference type="NCBI Taxonomy" id="2742685"/>
    <lineage>
        <taxon>Bacteria</taxon>
        <taxon>Pseudomonadati</taxon>
        <taxon>Pseudomonadota</taxon>
        <taxon>Gammaproteobacteria</taxon>
        <taxon>Alteromonadales</taxon>
        <taxon>Alteromonadales genera incertae sedis</taxon>
        <taxon>Motilimonas</taxon>
    </lineage>
</organism>
<name>A0ABS8W4X7_9GAMM</name>
<keyword evidence="3" id="KW-1185">Reference proteome</keyword>
<dbReference type="Proteomes" id="UP001201273">
    <property type="component" value="Unassembled WGS sequence"/>
</dbReference>